<dbReference type="FunFam" id="3.30.390.110:FF:000002">
    <property type="entry name" value="60S ribosomal protein L28"/>
    <property type="match status" value="1"/>
</dbReference>
<dbReference type="InterPro" id="IPR002672">
    <property type="entry name" value="Ribosomal_eL28"/>
</dbReference>
<dbReference type="PANTHER" id="PTHR10544">
    <property type="entry name" value="60S RIBOSOMAL PROTEIN L28"/>
    <property type="match status" value="1"/>
</dbReference>
<reference evidence="7" key="2">
    <citation type="submission" date="2020-04" db="EMBL/GenBank/DDBJ databases">
        <authorList>
            <consortium name="NCBI Genome Project"/>
        </authorList>
    </citation>
    <scope>NUCLEOTIDE SEQUENCE</scope>
    <source>
        <strain evidence="7">CBS 342.82</strain>
    </source>
</reference>
<dbReference type="RefSeq" id="XP_033459698.1">
    <property type="nucleotide sequence ID" value="XM_033607627.1"/>
</dbReference>
<evidence type="ECO:0000256" key="3">
    <source>
        <dbReference type="ARBA" id="ARBA00023274"/>
    </source>
</evidence>
<proteinExistence type="inferred from homology"/>
<dbReference type="GO" id="GO:0006412">
    <property type="term" value="P:translation"/>
    <property type="evidence" value="ECO:0007669"/>
    <property type="project" value="InterPro"/>
</dbReference>
<reference evidence="7" key="1">
    <citation type="submission" date="2020-01" db="EMBL/GenBank/DDBJ databases">
        <authorList>
            <consortium name="DOE Joint Genome Institute"/>
            <person name="Haridas S."/>
            <person name="Albert R."/>
            <person name="Binder M."/>
            <person name="Bloem J."/>
            <person name="Labutti K."/>
            <person name="Salamov A."/>
            <person name="Andreopoulos B."/>
            <person name="Baker S.E."/>
            <person name="Barry K."/>
            <person name="Bills G."/>
            <person name="Bluhm B.H."/>
            <person name="Cannon C."/>
            <person name="Castanera R."/>
            <person name="Culley D.E."/>
            <person name="Daum C."/>
            <person name="Ezra D."/>
            <person name="Gonzalez J.B."/>
            <person name="Henrissat B."/>
            <person name="Kuo A."/>
            <person name="Liang C."/>
            <person name="Lipzen A."/>
            <person name="Lutzoni F."/>
            <person name="Magnuson J."/>
            <person name="Mondo S."/>
            <person name="Nolan M."/>
            <person name="Ohm R."/>
            <person name="Pangilinan J."/>
            <person name="Park H.-J."/>
            <person name="Ramirez L."/>
            <person name="Alfaro M."/>
            <person name="Sun H."/>
            <person name="Tritt A."/>
            <person name="Yoshinaga Y."/>
            <person name="Zwiers L.-H."/>
            <person name="Turgeon B.G."/>
            <person name="Goodwin S.B."/>
            <person name="Spatafora J.W."/>
            <person name="Crous P.W."/>
            <person name="Grigoriev I.V."/>
        </authorList>
    </citation>
    <scope>NUCLEOTIDE SEQUENCE</scope>
    <source>
        <strain evidence="7">CBS 342.82</strain>
    </source>
</reference>
<keyword evidence="3" id="KW-0687">Ribonucleoprotein</keyword>
<reference evidence="7" key="3">
    <citation type="submission" date="2025-08" db="UniProtKB">
        <authorList>
            <consortium name="RefSeq"/>
        </authorList>
    </citation>
    <scope>IDENTIFICATION</scope>
    <source>
        <strain evidence="7">CBS 342.82</strain>
    </source>
</reference>
<comment type="similarity">
    <text evidence="1">Belongs to the eukaryotic ribosomal protein eL28 family.</text>
</comment>
<protein>
    <submittedName>
        <fullName evidence="7">Ribosomal protein L28e</fullName>
    </submittedName>
</protein>
<evidence type="ECO:0000256" key="4">
    <source>
        <dbReference type="SAM" id="MobiDB-lite"/>
    </source>
</evidence>
<dbReference type="GO" id="GO:0005840">
    <property type="term" value="C:ribosome"/>
    <property type="evidence" value="ECO:0007669"/>
    <property type="project" value="UniProtKB-KW"/>
</dbReference>
<evidence type="ECO:0000313" key="7">
    <source>
        <dbReference type="RefSeq" id="XP_033459698.1"/>
    </source>
</evidence>
<dbReference type="InterPro" id="IPR029004">
    <property type="entry name" value="Ribosomal_eL28/Mak16"/>
</dbReference>
<dbReference type="Proteomes" id="UP000504637">
    <property type="component" value="Unplaced"/>
</dbReference>
<dbReference type="GeneID" id="54365426"/>
<sequence>MPAQFENLSDDLIWEVTRSQNAFLVKRKGAGGVQFSRDPLNLLNKHSRKYSGYANSQAIGVQADSNTIALTTKLPKQASRPAKNYHVSSFSSSTPTRKLYVGIVNSTAKKGYRADLRQAAVARASAVRRSQRELTRKEPVRKPRGKKAQKAAEESS</sequence>
<evidence type="ECO:0000313" key="6">
    <source>
        <dbReference type="Proteomes" id="UP000504637"/>
    </source>
</evidence>
<dbReference type="GO" id="GO:1990904">
    <property type="term" value="C:ribonucleoprotein complex"/>
    <property type="evidence" value="ECO:0007669"/>
    <property type="project" value="UniProtKB-KW"/>
</dbReference>
<evidence type="ECO:0000259" key="5">
    <source>
        <dbReference type="Pfam" id="PF01778"/>
    </source>
</evidence>
<organism evidence="7">
    <name type="scientific">Dissoconium aciculare CBS 342.82</name>
    <dbReference type="NCBI Taxonomy" id="1314786"/>
    <lineage>
        <taxon>Eukaryota</taxon>
        <taxon>Fungi</taxon>
        <taxon>Dikarya</taxon>
        <taxon>Ascomycota</taxon>
        <taxon>Pezizomycotina</taxon>
        <taxon>Dothideomycetes</taxon>
        <taxon>Dothideomycetidae</taxon>
        <taxon>Mycosphaerellales</taxon>
        <taxon>Dissoconiaceae</taxon>
        <taxon>Dissoconium</taxon>
    </lineage>
</organism>
<dbReference type="AlphaFoldDB" id="A0A6J3M721"/>
<feature type="domain" description="Ribosomal eL28/Mak16" evidence="5">
    <location>
        <begin position="12"/>
        <end position="130"/>
    </location>
</feature>
<keyword evidence="2 7" id="KW-0689">Ribosomal protein</keyword>
<dbReference type="GO" id="GO:0003735">
    <property type="term" value="F:structural constituent of ribosome"/>
    <property type="evidence" value="ECO:0007669"/>
    <property type="project" value="InterPro"/>
</dbReference>
<feature type="region of interest" description="Disordered" evidence="4">
    <location>
        <begin position="123"/>
        <end position="156"/>
    </location>
</feature>
<dbReference type="Pfam" id="PF01778">
    <property type="entry name" value="Ribosomal_L28e"/>
    <property type="match status" value="1"/>
</dbReference>
<feature type="compositionally biased region" description="Basic and acidic residues" evidence="4">
    <location>
        <begin position="130"/>
        <end position="141"/>
    </location>
</feature>
<dbReference type="Gene3D" id="3.30.390.110">
    <property type="match status" value="1"/>
</dbReference>
<gene>
    <name evidence="7" type="ORF">K489DRAFT_409800</name>
</gene>
<name>A0A6J3M721_9PEZI</name>
<evidence type="ECO:0000256" key="2">
    <source>
        <dbReference type="ARBA" id="ARBA00022980"/>
    </source>
</evidence>
<keyword evidence="6" id="KW-1185">Reference proteome</keyword>
<accession>A0A6J3M721</accession>
<dbReference type="OrthoDB" id="338850at2759"/>
<evidence type="ECO:0000256" key="1">
    <source>
        <dbReference type="ARBA" id="ARBA00007926"/>
    </source>
</evidence>